<name>A0A0F9LUV1_9ZZZZ</name>
<comment type="caution">
    <text evidence="1">The sequence shown here is derived from an EMBL/GenBank/DDBJ whole genome shotgun (WGS) entry which is preliminary data.</text>
</comment>
<dbReference type="AlphaFoldDB" id="A0A0F9LUV1"/>
<feature type="non-terminal residue" evidence="1">
    <location>
        <position position="324"/>
    </location>
</feature>
<protein>
    <submittedName>
        <fullName evidence="1">Uncharacterized protein</fullName>
    </submittedName>
</protein>
<reference evidence="1" key="1">
    <citation type="journal article" date="2015" name="Nature">
        <title>Complex archaea that bridge the gap between prokaryotes and eukaryotes.</title>
        <authorList>
            <person name="Spang A."/>
            <person name="Saw J.H."/>
            <person name="Jorgensen S.L."/>
            <person name="Zaremba-Niedzwiedzka K."/>
            <person name="Martijn J."/>
            <person name="Lind A.E."/>
            <person name="van Eijk R."/>
            <person name="Schleper C."/>
            <person name="Guy L."/>
            <person name="Ettema T.J."/>
        </authorList>
    </citation>
    <scope>NUCLEOTIDE SEQUENCE</scope>
</reference>
<accession>A0A0F9LUV1</accession>
<sequence length="324" mass="38333">MSVTPVESLEIVSELIHQFNEYENLFTPVFLQYNGNSRIISLQYRLRTFKNFMEDEKYLENLLDQYVKNPILIPGKLYSIQINDNKSPNNLALDSRYIMKIDEFNAFNLSNLLNLESEYINIFIDSNFTLNFDSLISTHISKQPKVIDKYITQYELTSLLKNNQLPEKFRCLNIPVGFEMVLNDFIEHFLQKKFLIAYSEWHKIEKKKFGPDRKKNHYAQMISNKYRITPLEFGSRIRTIIDMILAYIQKNHNSIIKIENIKGYITLSKLEGVYTSQKNGMVNKISMKFETSLDNDNFATKSNITFNFKWMKSIFRKILPEVRT</sequence>
<organism evidence="1">
    <name type="scientific">marine sediment metagenome</name>
    <dbReference type="NCBI Taxonomy" id="412755"/>
    <lineage>
        <taxon>unclassified sequences</taxon>
        <taxon>metagenomes</taxon>
        <taxon>ecological metagenomes</taxon>
    </lineage>
</organism>
<dbReference type="EMBL" id="LAZR01010220">
    <property type="protein sequence ID" value="KKM68145.1"/>
    <property type="molecule type" value="Genomic_DNA"/>
</dbReference>
<gene>
    <name evidence="1" type="ORF">LCGC14_1463860</name>
</gene>
<evidence type="ECO:0000313" key="1">
    <source>
        <dbReference type="EMBL" id="KKM68145.1"/>
    </source>
</evidence>
<proteinExistence type="predicted"/>